<proteinExistence type="predicted"/>
<organism evidence="1 2">
    <name type="scientific">Adineta ricciae</name>
    <name type="common">Rotifer</name>
    <dbReference type="NCBI Taxonomy" id="249248"/>
    <lineage>
        <taxon>Eukaryota</taxon>
        <taxon>Metazoa</taxon>
        <taxon>Spiralia</taxon>
        <taxon>Gnathifera</taxon>
        <taxon>Rotifera</taxon>
        <taxon>Eurotatoria</taxon>
        <taxon>Bdelloidea</taxon>
        <taxon>Adinetida</taxon>
        <taxon>Adinetidae</taxon>
        <taxon>Adineta</taxon>
    </lineage>
</organism>
<protein>
    <submittedName>
        <fullName evidence="1">Uncharacterized protein</fullName>
    </submittedName>
</protein>
<evidence type="ECO:0000313" key="2">
    <source>
        <dbReference type="Proteomes" id="UP000663828"/>
    </source>
</evidence>
<reference evidence="1" key="1">
    <citation type="submission" date="2021-02" db="EMBL/GenBank/DDBJ databases">
        <authorList>
            <person name="Nowell W R."/>
        </authorList>
    </citation>
    <scope>NUCLEOTIDE SEQUENCE</scope>
</reference>
<keyword evidence="2" id="KW-1185">Reference proteome</keyword>
<dbReference type="Proteomes" id="UP000663828">
    <property type="component" value="Unassembled WGS sequence"/>
</dbReference>
<dbReference type="EMBL" id="CAJNOR010018049">
    <property type="protein sequence ID" value="CAF1688100.1"/>
    <property type="molecule type" value="Genomic_DNA"/>
</dbReference>
<accession>A0A816HJB1</accession>
<sequence length="109" mass="12442">MPALFSLEINVHSLTYLTVLVAEQMLPEEALNISLFNSQICEQTFRAARSMSGPFSSVVNFSIYEFLHRVEKLAALQAIKSSSDSNNNNRVYLHWITMMIVFRHVAKAY</sequence>
<name>A0A816HJB1_ADIRI</name>
<gene>
    <name evidence="1" type="ORF">XAT740_LOCUS62697</name>
</gene>
<evidence type="ECO:0000313" key="1">
    <source>
        <dbReference type="EMBL" id="CAF1688100.1"/>
    </source>
</evidence>
<comment type="caution">
    <text evidence="1">The sequence shown here is derived from an EMBL/GenBank/DDBJ whole genome shotgun (WGS) entry which is preliminary data.</text>
</comment>
<dbReference type="AlphaFoldDB" id="A0A816HJB1"/>